<dbReference type="InterPro" id="IPR005105">
    <property type="entry name" value="GlnD_Uridyltrans_N"/>
</dbReference>
<evidence type="ECO:0008006" key="5">
    <source>
        <dbReference type="Google" id="ProtNLM"/>
    </source>
</evidence>
<dbReference type="CDD" id="cd05401">
    <property type="entry name" value="NT_GlnE_GlnD_like"/>
    <property type="match status" value="1"/>
</dbReference>
<gene>
    <name evidence="3" type="ORF">D8M03_16380</name>
</gene>
<evidence type="ECO:0000313" key="3">
    <source>
        <dbReference type="EMBL" id="RKQ13286.1"/>
    </source>
</evidence>
<dbReference type="EMBL" id="RBZN01000068">
    <property type="protein sequence ID" value="RKQ13286.1"/>
    <property type="molecule type" value="Genomic_DNA"/>
</dbReference>
<evidence type="ECO:0000313" key="4">
    <source>
        <dbReference type="Proteomes" id="UP000272238"/>
    </source>
</evidence>
<dbReference type="RefSeq" id="WP_121215871.1">
    <property type="nucleotide sequence ID" value="NZ_JAMYWW010000001.1"/>
</dbReference>
<keyword evidence="4" id="KW-1185">Reference proteome</keyword>
<protein>
    <recommendedName>
        <fullName evidence="5">CBS domain-containing protein</fullName>
    </recommendedName>
</protein>
<feature type="domain" description="Protein-PII uridylyltransferase N-terminal" evidence="1">
    <location>
        <begin position="22"/>
        <end position="134"/>
    </location>
</feature>
<dbReference type="Proteomes" id="UP000272238">
    <property type="component" value="Unassembled WGS sequence"/>
</dbReference>
<evidence type="ECO:0000259" key="2">
    <source>
        <dbReference type="Pfam" id="PF10335"/>
    </source>
</evidence>
<evidence type="ECO:0000259" key="1">
    <source>
        <dbReference type="Pfam" id="PF03445"/>
    </source>
</evidence>
<name>A0A494YT58_9BACL</name>
<sequence>MRDYESIKVWKDRNIVHVLKDTTALNQFHDEVMLKVLEVAKQNLMESPPCDFAWFITGSGGRFEQGAISDQDHGLVYEYSTSENDEYFKALGEEVSFGLDAVGYPFCTGKIMSSNSIWRKSLENWEQQLINWMEIGSWEVIRYLQIFYDARVLAGNVELIHKLKSTIYNYQLQHPELLRRLVENIKHVKNVITPMGRLIVEQHGIYQGCINIKYAAFLPYVNSIRLLSIEEGIYETSTIERIRKLQAKPEYQELLHNSEIHFEKLLNYRLSIENIQDYDNTHYLNIKQLSKDERKELKSIIKSGKRLHDHVIEMTLEKKGV</sequence>
<dbReference type="GO" id="GO:0008773">
    <property type="term" value="F:[protein-PII] uridylyltransferase activity"/>
    <property type="evidence" value="ECO:0007669"/>
    <property type="project" value="InterPro"/>
</dbReference>
<feature type="domain" description="DUF294" evidence="2">
    <location>
        <begin position="176"/>
        <end position="311"/>
    </location>
</feature>
<dbReference type="OrthoDB" id="9810963at2"/>
<comment type="caution">
    <text evidence="3">The sequence shown here is derived from an EMBL/GenBank/DDBJ whole genome shotgun (WGS) entry which is preliminary data.</text>
</comment>
<accession>A0A494YT58</accession>
<dbReference type="InterPro" id="IPR018821">
    <property type="entry name" value="DUF294_put_nucleoTrafse_sb-bd"/>
</dbReference>
<dbReference type="Pfam" id="PF10335">
    <property type="entry name" value="DUF294_C"/>
    <property type="match status" value="1"/>
</dbReference>
<dbReference type="Pfam" id="PF03445">
    <property type="entry name" value="DUF294"/>
    <property type="match status" value="1"/>
</dbReference>
<reference evidence="3 4" key="1">
    <citation type="journal article" date="2016" name="Antonie Van Leeuwenhoek">
        <title>Lysinibacillus endophyticus sp. nov., an indole-3-acetic acid producing endophytic bacterium isolated from corn root (Zea mays cv. Xinken-5).</title>
        <authorList>
            <person name="Yu J."/>
            <person name="Guan X."/>
            <person name="Liu C."/>
            <person name="Xiang W."/>
            <person name="Yu Z."/>
            <person name="Liu X."/>
            <person name="Wang G."/>
        </authorList>
    </citation>
    <scope>NUCLEOTIDE SEQUENCE [LARGE SCALE GENOMIC DNA]</scope>
    <source>
        <strain evidence="3 4">DSM 100506</strain>
    </source>
</reference>
<dbReference type="AlphaFoldDB" id="A0A494YT58"/>
<organism evidence="3 4">
    <name type="scientific">Ureibacillus endophyticus</name>
    <dbReference type="NCBI Taxonomy" id="1978490"/>
    <lineage>
        <taxon>Bacteria</taxon>
        <taxon>Bacillati</taxon>
        <taxon>Bacillota</taxon>
        <taxon>Bacilli</taxon>
        <taxon>Bacillales</taxon>
        <taxon>Caryophanaceae</taxon>
        <taxon>Ureibacillus</taxon>
    </lineage>
</organism>
<proteinExistence type="predicted"/>